<dbReference type="AlphaFoldDB" id="A0A928ZTP3"/>
<keyword evidence="12" id="KW-1185">Reference proteome</keyword>
<feature type="transmembrane region" description="Helical" evidence="10">
    <location>
        <begin position="896"/>
        <end position="914"/>
    </location>
</feature>
<evidence type="ECO:0000256" key="8">
    <source>
        <dbReference type="ARBA" id="ARBA00023136"/>
    </source>
</evidence>
<evidence type="ECO:0000256" key="10">
    <source>
        <dbReference type="SAM" id="Phobius"/>
    </source>
</evidence>
<dbReference type="SUPFAM" id="SSF82693">
    <property type="entry name" value="Multidrug efflux transporter AcrB pore domain, PN1, PN2, PC1 and PC2 subdomains"/>
    <property type="match status" value="3"/>
</dbReference>
<dbReference type="SUPFAM" id="SSF82714">
    <property type="entry name" value="Multidrug efflux transporter AcrB TolC docking domain, DN and DC subdomains"/>
    <property type="match status" value="2"/>
</dbReference>
<evidence type="ECO:0000256" key="3">
    <source>
        <dbReference type="ARBA" id="ARBA00022448"/>
    </source>
</evidence>
<organism evidence="11 12">
    <name type="scientific">Leptolyngbya cf. ectocarpi LEGE 11479</name>
    <dbReference type="NCBI Taxonomy" id="1828722"/>
    <lineage>
        <taxon>Bacteria</taxon>
        <taxon>Bacillati</taxon>
        <taxon>Cyanobacteriota</taxon>
        <taxon>Cyanophyceae</taxon>
        <taxon>Leptolyngbyales</taxon>
        <taxon>Leptolyngbyaceae</taxon>
        <taxon>Leptolyngbya group</taxon>
        <taxon>Leptolyngbya</taxon>
    </lineage>
</organism>
<proteinExistence type="inferred from homology"/>
<dbReference type="GO" id="GO:0005886">
    <property type="term" value="C:plasma membrane"/>
    <property type="evidence" value="ECO:0007669"/>
    <property type="project" value="UniProtKB-SubCell"/>
</dbReference>
<evidence type="ECO:0000313" key="11">
    <source>
        <dbReference type="EMBL" id="MBE9066524.1"/>
    </source>
</evidence>
<feature type="transmembrane region" description="Helical" evidence="10">
    <location>
        <begin position="367"/>
        <end position="388"/>
    </location>
</feature>
<dbReference type="Gene3D" id="3.30.70.1320">
    <property type="entry name" value="Multidrug efflux transporter AcrB pore domain like"/>
    <property type="match status" value="1"/>
</dbReference>
<dbReference type="Pfam" id="PF00873">
    <property type="entry name" value="ACR_tran"/>
    <property type="match status" value="1"/>
</dbReference>
<comment type="similarity">
    <text evidence="2">Belongs to the resistance-nodulation-cell division (RND) (TC 2.A.6) family.</text>
</comment>
<evidence type="ECO:0000313" key="12">
    <source>
        <dbReference type="Proteomes" id="UP000615026"/>
    </source>
</evidence>
<evidence type="ECO:0000256" key="6">
    <source>
        <dbReference type="ARBA" id="ARBA00022692"/>
    </source>
</evidence>
<dbReference type="FunFam" id="1.20.1640.10:FF:000001">
    <property type="entry name" value="Efflux pump membrane transporter"/>
    <property type="match status" value="1"/>
</dbReference>
<feature type="transmembrane region" description="Helical" evidence="10">
    <location>
        <begin position="970"/>
        <end position="991"/>
    </location>
</feature>
<dbReference type="InterPro" id="IPR001036">
    <property type="entry name" value="Acrflvin-R"/>
</dbReference>
<sequence>MVNYFIKRPVFATVCAIIILLIGAVSIPTLPIAQYPDISPTQINVTASYIGADAETVEKAVTTVLEREINGVEGMRYISSNSSNNGISNIVVTFDSSRDKDIAAVDVQNRVSLAEPQLPEEVRQTGVVVSKQNSNILLAMSLFSEDGTFDNVFLSNYADLYIVDALRRVPGVGDVVIFGERTYAMRLWLDPQRLASRDLTADDVVDALQEQNIQVGAGQLGQPPTPNDQTFQIDLRAVSRLQEVSEFEELVVQTGENGALVKLKDVGRAELGAESYSTFLRFRGNESVGLGIFQLPGSNALQVAQGVKEVMAGLSDEFPGGMEYGIGFDTTEFVEQSLSRVVWTLVQAVALVVLVIYLFLQDWRTTVIPAITIPVALIGTFAIIKIFGFSINSLTLFGLTLATGMVVDDAIVVVEDIASKIQDRDLPPKRAAIESMRELTGAVIATSLVLMAVFIPVAFFPGTTGALYRQFALTIAFAIALSTFNALTLTPTLAGLLLRQNTEGHGWLDKIFVPFNRFLDNLRNQYGDTLRILNRFKIFVLAAFVASLVLTGWLYNSVPSAFLPDEDQGYFITLIQGPEGTSLNQTSQVMRQVEETILAQDGVRATFAVGGFGFSGNTANNGVVFTTLVPWEERPPGVTSFSLIGQLFGQFSGITEARVFPVNPPSIQGLSSFSGFQFQLQDRRGTLSVDSLVQNMFGLLGAANQESNLQAVFSTYAANSPLIEIDVDRDKAKSLDVDISDIFGTLQTYLGSRYVNDFTLQGRTYRVYVQADQQYRSAPDDINKLYVKSNNDVMIPMGNLVTLTETTGAQTINHYNLFRSIEINGQAAPGVSSGVAIDTMEEVAGQVLPASLGYEWTGSALEEIEGGSQAPIIFGLGIVFVFLVLAAQYESYVDPVIILFAVPLAVFGALLAQSMRGLPNDVYCQIGLVMLIGLASKNSILIVEFANQLRDQGLSITKAAMESAQSRMRPILMTAISTLSSIFPLVIATGAGAGSRQSLGTAVFGGMFVATFLSLFVVPILYIVVKNLSEQSKPPTGSDDDKDDQLTAYEREMTGTGV</sequence>
<evidence type="ECO:0000256" key="5">
    <source>
        <dbReference type="ARBA" id="ARBA00022519"/>
    </source>
</evidence>
<accession>A0A928ZTP3</accession>
<dbReference type="Proteomes" id="UP000615026">
    <property type="component" value="Unassembled WGS sequence"/>
</dbReference>
<dbReference type="SUPFAM" id="SSF82866">
    <property type="entry name" value="Multidrug efflux transporter AcrB transmembrane domain"/>
    <property type="match status" value="2"/>
</dbReference>
<dbReference type="PANTHER" id="PTHR32063">
    <property type="match status" value="1"/>
</dbReference>
<keyword evidence="7 10" id="KW-1133">Transmembrane helix</keyword>
<evidence type="ECO:0000256" key="4">
    <source>
        <dbReference type="ARBA" id="ARBA00022475"/>
    </source>
</evidence>
<comment type="subcellular location">
    <subcellularLocation>
        <location evidence="1">Cell inner membrane</location>
        <topology evidence="1">Multi-pass membrane protein</topology>
    </subcellularLocation>
</comment>
<feature type="transmembrane region" description="Helical" evidence="10">
    <location>
        <begin position="471"/>
        <end position="498"/>
    </location>
</feature>
<protein>
    <submittedName>
        <fullName evidence="11">Efflux RND transporter permease subunit</fullName>
    </submittedName>
</protein>
<dbReference type="PANTHER" id="PTHR32063:SF11">
    <property type="entry name" value="CATION OR DRUG EFFLUX SYSTEM PROTEIN"/>
    <property type="match status" value="1"/>
</dbReference>
<dbReference type="NCBIfam" id="TIGR00915">
    <property type="entry name" value="2A0602"/>
    <property type="match status" value="1"/>
</dbReference>
<dbReference type="Gene3D" id="3.30.70.1430">
    <property type="entry name" value="Multidrug efflux transporter AcrB pore domain"/>
    <property type="match status" value="2"/>
</dbReference>
<dbReference type="Gene3D" id="3.30.70.1440">
    <property type="entry name" value="Multidrug efflux transporter AcrB pore domain"/>
    <property type="match status" value="1"/>
</dbReference>
<evidence type="ECO:0000256" key="9">
    <source>
        <dbReference type="SAM" id="MobiDB-lite"/>
    </source>
</evidence>
<dbReference type="GO" id="GO:0042910">
    <property type="term" value="F:xenobiotic transmembrane transporter activity"/>
    <property type="evidence" value="ECO:0007669"/>
    <property type="project" value="TreeGrafter"/>
</dbReference>
<feature type="transmembrane region" description="Helical" evidence="10">
    <location>
        <begin position="926"/>
        <end position="949"/>
    </location>
</feature>
<dbReference type="GO" id="GO:0015562">
    <property type="term" value="F:efflux transmembrane transporter activity"/>
    <property type="evidence" value="ECO:0007669"/>
    <property type="project" value="InterPro"/>
</dbReference>
<reference evidence="11" key="1">
    <citation type="submission" date="2020-10" db="EMBL/GenBank/DDBJ databases">
        <authorList>
            <person name="Castelo-Branco R."/>
            <person name="Eusebio N."/>
            <person name="Adriana R."/>
            <person name="Vieira A."/>
            <person name="Brugerolle De Fraissinette N."/>
            <person name="Rezende De Castro R."/>
            <person name="Schneider M.P."/>
            <person name="Vasconcelos V."/>
            <person name="Leao P.N."/>
        </authorList>
    </citation>
    <scope>NUCLEOTIDE SEQUENCE</scope>
    <source>
        <strain evidence="11">LEGE 11479</strain>
    </source>
</reference>
<dbReference type="InterPro" id="IPR004764">
    <property type="entry name" value="MdtF-like"/>
</dbReference>
<feature type="compositionally biased region" description="Basic and acidic residues" evidence="9">
    <location>
        <begin position="1049"/>
        <end position="1058"/>
    </location>
</feature>
<feature type="region of interest" description="Disordered" evidence="9">
    <location>
        <begin position="1031"/>
        <end position="1058"/>
    </location>
</feature>
<feature type="transmembrane region" description="Helical" evidence="10">
    <location>
        <begin position="394"/>
        <end position="418"/>
    </location>
</feature>
<name>A0A928ZTP3_LEPEC</name>
<feature type="transmembrane region" description="Helical" evidence="10">
    <location>
        <begin position="341"/>
        <end position="360"/>
    </location>
</feature>
<dbReference type="EMBL" id="JADEXP010000046">
    <property type="protein sequence ID" value="MBE9066524.1"/>
    <property type="molecule type" value="Genomic_DNA"/>
</dbReference>
<keyword evidence="4" id="KW-1003">Cell membrane</keyword>
<evidence type="ECO:0000256" key="2">
    <source>
        <dbReference type="ARBA" id="ARBA00010942"/>
    </source>
</evidence>
<gene>
    <name evidence="11" type="ORF">IQ260_07650</name>
</gene>
<keyword evidence="5" id="KW-0997">Cell inner membrane</keyword>
<feature type="transmembrane region" description="Helical" evidence="10">
    <location>
        <begin position="870"/>
        <end position="889"/>
    </location>
</feature>
<dbReference type="Gene3D" id="1.20.1640.10">
    <property type="entry name" value="Multidrug efflux transporter AcrB transmembrane domain"/>
    <property type="match status" value="2"/>
</dbReference>
<keyword evidence="8 10" id="KW-0472">Membrane</keyword>
<dbReference type="FunFam" id="3.30.70.1430:FF:000001">
    <property type="entry name" value="Efflux pump membrane transporter"/>
    <property type="match status" value="1"/>
</dbReference>
<dbReference type="RefSeq" id="WP_193992333.1">
    <property type="nucleotide sequence ID" value="NZ_JADEXP010000046.1"/>
</dbReference>
<evidence type="ECO:0000256" key="1">
    <source>
        <dbReference type="ARBA" id="ARBA00004429"/>
    </source>
</evidence>
<feature type="transmembrane region" description="Helical" evidence="10">
    <location>
        <begin position="1003"/>
        <end position="1025"/>
    </location>
</feature>
<keyword evidence="6 10" id="KW-0812">Transmembrane</keyword>
<dbReference type="GO" id="GO:0009636">
    <property type="term" value="P:response to toxic substance"/>
    <property type="evidence" value="ECO:0007669"/>
    <property type="project" value="UniProtKB-ARBA"/>
</dbReference>
<feature type="transmembrane region" description="Helical" evidence="10">
    <location>
        <begin position="439"/>
        <end position="459"/>
    </location>
</feature>
<feature type="transmembrane region" description="Helical" evidence="10">
    <location>
        <begin position="538"/>
        <end position="555"/>
    </location>
</feature>
<evidence type="ECO:0000256" key="7">
    <source>
        <dbReference type="ARBA" id="ARBA00022989"/>
    </source>
</evidence>
<dbReference type="NCBIfam" id="NF000282">
    <property type="entry name" value="RND_permease_1"/>
    <property type="match status" value="1"/>
</dbReference>
<dbReference type="InterPro" id="IPR027463">
    <property type="entry name" value="AcrB_DN_DC_subdom"/>
</dbReference>
<dbReference type="Gene3D" id="3.30.2090.10">
    <property type="entry name" value="Multidrug efflux transporter AcrB TolC docking domain, DN and DC subdomains"/>
    <property type="match status" value="2"/>
</dbReference>
<comment type="caution">
    <text evidence="11">The sequence shown here is derived from an EMBL/GenBank/DDBJ whole genome shotgun (WGS) entry which is preliminary data.</text>
</comment>
<dbReference type="PRINTS" id="PR00702">
    <property type="entry name" value="ACRIFLAVINRP"/>
</dbReference>
<keyword evidence="3" id="KW-0813">Transport</keyword>